<dbReference type="Proteomes" id="UP000887580">
    <property type="component" value="Unplaced"/>
</dbReference>
<evidence type="ECO:0000313" key="1">
    <source>
        <dbReference type="Proteomes" id="UP000887580"/>
    </source>
</evidence>
<protein>
    <submittedName>
        <fullName evidence="2">LITAF domain-containing protein</fullName>
    </submittedName>
</protein>
<evidence type="ECO:0000313" key="2">
    <source>
        <dbReference type="WBParaSite" id="PS1159_v2.g10474.t1"/>
    </source>
</evidence>
<reference evidence="2" key="1">
    <citation type="submission" date="2022-11" db="UniProtKB">
        <authorList>
            <consortium name="WormBaseParasite"/>
        </authorList>
    </citation>
    <scope>IDENTIFICATION</scope>
</reference>
<proteinExistence type="predicted"/>
<sequence length="313" mass="35987">MATKDKLFKYQFFENYISQTISNDNGNQCPNFNLNQNFKYPKLSSIHSFSKSYNNKFYGVSDNFEEKGKSQLWNKSSKLSNLSIFNNEIKKENRWKKKSTFNVNKSTHSLHSEAYEISIEAVAPDSFKDINDKHLQKKDLNQKWKNVKQICDSSKFNVQNPFEFPRQQNDKTTGPGLSQFKASQCLFNPNEASHNDQQDETMTTENSTKASHGKFWKSESPKPPASVRTPQIVHYKYDATPGCPVCQKETEIEVERETSVCQAISSAMLCLFCFPLIFPCAIPFCINSCYDKKLICKECGASINRERCIEIDD</sequence>
<accession>A0AC35ESY7</accession>
<organism evidence="1 2">
    <name type="scientific">Panagrolaimus sp. PS1159</name>
    <dbReference type="NCBI Taxonomy" id="55785"/>
    <lineage>
        <taxon>Eukaryota</taxon>
        <taxon>Metazoa</taxon>
        <taxon>Ecdysozoa</taxon>
        <taxon>Nematoda</taxon>
        <taxon>Chromadorea</taxon>
        <taxon>Rhabditida</taxon>
        <taxon>Tylenchina</taxon>
        <taxon>Panagrolaimomorpha</taxon>
        <taxon>Panagrolaimoidea</taxon>
        <taxon>Panagrolaimidae</taxon>
        <taxon>Panagrolaimus</taxon>
    </lineage>
</organism>
<dbReference type="WBParaSite" id="PS1159_v2.g10474.t1">
    <property type="protein sequence ID" value="PS1159_v2.g10474.t1"/>
    <property type="gene ID" value="PS1159_v2.g10474"/>
</dbReference>
<name>A0AC35ESY7_9BILA</name>